<dbReference type="InterPro" id="IPR003820">
    <property type="entry name" value="KdpC"/>
</dbReference>
<evidence type="ECO:0000313" key="13">
    <source>
        <dbReference type="Proteomes" id="UP000071778"/>
    </source>
</evidence>
<feature type="transmembrane region" description="Helical" evidence="11">
    <location>
        <begin position="30"/>
        <end position="51"/>
    </location>
</feature>
<dbReference type="NCBIfam" id="NF001454">
    <property type="entry name" value="PRK00315.1"/>
    <property type="match status" value="1"/>
</dbReference>
<dbReference type="HAMAP" id="MF_00276">
    <property type="entry name" value="KdpC"/>
    <property type="match status" value="1"/>
</dbReference>
<evidence type="ECO:0000256" key="3">
    <source>
        <dbReference type="ARBA" id="ARBA00022538"/>
    </source>
</evidence>
<keyword evidence="13" id="KW-1185">Reference proteome</keyword>
<protein>
    <recommendedName>
        <fullName evidence="11">Potassium-transporting ATPase KdpC subunit</fullName>
    </recommendedName>
    <alternativeName>
        <fullName evidence="11">ATP phosphohydrolase [potassium-transporting] C chain</fullName>
    </alternativeName>
    <alternativeName>
        <fullName evidence="11">Potassium-binding and translocating subunit C</fullName>
    </alternativeName>
    <alternativeName>
        <fullName evidence="11">Potassium-translocating ATPase C chain</fullName>
    </alternativeName>
</protein>
<dbReference type="AlphaFoldDB" id="A0A127QLA6"/>
<keyword evidence="5 11" id="KW-0547">Nucleotide-binding</keyword>
<keyword evidence="2 11" id="KW-1003">Cell membrane</keyword>
<keyword evidence="7 11" id="KW-0630">Potassium</keyword>
<comment type="subcellular location">
    <subcellularLocation>
        <location evidence="11">Cell membrane</location>
        <topology evidence="11">Single-pass membrane protein</topology>
    </subcellularLocation>
</comment>
<evidence type="ECO:0000313" key="12">
    <source>
        <dbReference type="EMBL" id="AMP10853.1"/>
    </source>
</evidence>
<dbReference type="PATRIC" id="fig|279058.18.peg.3097"/>
<evidence type="ECO:0000256" key="6">
    <source>
        <dbReference type="ARBA" id="ARBA00022840"/>
    </source>
</evidence>
<keyword evidence="12" id="KW-0378">Hydrolase</keyword>
<comment type="function">
    <text evidence="11">Part of the high-affinity ATP-driven potassium transport (or Kdp) system, which catalyzes the hydrolysis of ATP coupled with the electrogenic transport of potassium into the cytoplasm. This subunit acts as a catalytic chaperone that increases the ATP-binding affinity of the ATP-hydrolyzing subunit KdpB by the formation of a transient KdpB/KdpC/ATP ternary complex.</text>
</comment>
<proteinExistence type="inferred from homology"/>
<evidence type="ECO:0000256" key="8">
    <source>
        <dbReference type="ARBA" id="ARBA00022989"/>
    </source>
</evidence>
<comment type="subunit">
    <text evidence="11">The system is composed of three essential subunits: KdpA, KdpB and KdpC.</text>
</comment>
<gene>
    <name evidence="11 12" type="primary">kdpC</name>
    <name evidence="12" type="ORF">CAter282_3146</name>
</gene>
<evidence type="ECO:0000256" key="11">
    <source>
        <dbReference type="HAMAP-Rule" id="MF_00276"/>
    </source>
</evidence>
<dbReference type="GO" id="GO:0008556">
    <property type="term" value="F:P-type potassium transmembrane transporter activity"/>
    <property type="evidence" value="ECO:0007669"/>
    <property type="project" value="InterPro"/>
</dbReference>
<evidence type="ECO:0000256" key="7">
    <source>
        <dbReference type="ARBA" id="ARBA00022958"/>
    </source>
</evidence>
<dbReference type="Proteomes" id="UP000071778">
    <property type="component" value="Chromosome"/>
</dbReference>
<keyword evidence="6 11" id="KW-0067">ATP-binding</keyword>
<keyword evidence="1 11" id="KW-0813">Transport</keyword>
<accession>A0A127QLA6</accession>
<evidence type="ECO:0000256" key="9">
    <source>
        <dbReference type="ARBA" id="ARBA00023065"/>
    </source>
</evidence>
<dbReference type="NCBIfam" id="TIGR00681">
    <property type="entry name" value="kdpC"/>
    <property type="match status" value="1"/>
</dbReference>
<dbReference type="OrthoDB" id="9788285at2"/>
<keyword evidence="8 11" id="KW-1133">Transmembrane helix</keyword>
<dbReference type="Pfam" id="PF02669">
    <property type="entry name" value="KdpC"/>
    <property type="match status" value="1"/>
</dbReference>
<evidence type="ECO:0000256" key="2">
    <source>
        <dbReference type="ARBA" id="ARBA00022475"/>
    </source>
</evidence>
<dbReference type="PIRSF" id="PIRSF001296">
    <property type="entry name" value="K_ATPase_KdpC"/>
    <property type="match status" value="1"/>
</dbReference>
<dbReference type="GO" id="GO:0005524">
    <property type="term" value="F:ATP binding"/>
    <property type="evidence" value="ECO:0007669"/>
    <property type="project" value="UniProtKB-UniRule"/>
</dbReference>
<dbReference type="GO" id="GO:0016787">
    <property type="term" value="F:hydrolase activity"/>
    <property type="evidence" value="ECO:0007669"/>
    <property type="project" value="UniProtKB-KW"/>
</dbReference>
<organism evidence="12 13">
    <name type="scientific">Collimonas arenae</name>
    <dbReference type="NCBI Taxonomy" id="279058"/>
    <lineage>
        <taxon>Bacteria</taxon>
        <taxon>Pseudomonadati</taxon>
        <taxon>Pseudomonadota</taxon>
        <taxon>Betaproteobacteria</taxon>
        <taxon>Burkholderiales</taxon>
        <taxon>Oxalobacteraceae</taxon>
        <taxon>Collimonas</taxon>
    </lineage>
</organism>
<dbReference type="PANTHER" id="PTHR30042:SF2">
    <property type="entry name" value="POTASSIUM-TRANSPORTING ATPASE KDPC SUBUNIT"/>
    <property type="match status" value="1"/>
</dbReference>
<comment type="similarity">
    <text evidence="11">Belongs to the KdpC family.</text>
</comment>
<keyword evidence="4 11" id="KW-0812">Transmembrane</keyword>
<evidence type="ECO:0000256" key="10">
    <source>
        <dbReference type="ARBA" id="ARBA00023136"/>
    </source>
</evidence>
<reference evidence="12 13" key="1">
    <citation type="submission" date="2015-11" db="EMBL/GenBank/DDBJ databases">
        <title>Exploring the genomic traits of fungus-feeding bacterial genus Collimonas.</title>
        <authorList>
            <person name="Song C."/>
            <person name="Schmidt R."/>
            <person name="de Jager V."/>
            <person name="Krzyzanowska D."/>
            <person name="Jongedijk E."/>
            <person name="Cankar K."/>
            <person name="Beekwilder J."/>
            <person name="van Veen A."/>
            <person name="de Boer W."/>
            <person name="van Veen J.A."/>
            <person name="Garbeva P."/>
        </authorList>
    </citation>
    <scope>NUCLEOTIDE SEQUENCE [LARGE SCALE GENOMIC DNA]</scope>
    <source>
        <strain evidence="12 13">Ter282</strain>
    </source>
</reference>
<dbReference type="GO" id="GO:0005886">
    <property type="term" value="C:plasma membrane"/>
    <property type="evidence" value="ECO:0007669"/>
    <property type="project" value="UniProtKB-SubCell"/>
</dbReference>
<evidence type="ECO:0000256" key="1">
    <source>
        <dbReference type="ARBA" id="ARBA00022448"/>
    </source>
</evidence>
<evidence type="ECO:0000256" key="5">
    <source>
        <dbReference type="ARBA" id="ARBA00022741"/>
    </source>
</evidence>
<dbReference type="EMBL" id="CP013235">
    <property type="protein sequence ID" value="AMP10853.1"/>
    <property type="molecule type" value="Genomic_DNA"/>
</dbReference>
<sequence>MKSASTTTLSPAQSATKEKVASQGVMRPALVLFAGLTLLCGVIYPLAITGIGKVAFPDQASGSLIVQNGKLIGSRLIGQEFSAPNYFWGRLSATSPMPYNPQASGGSNFGPSNPALIDAVKGRIDALKAADPGNTLPIPVDLVTASGSGLDPEISLAAAYYQAGRVARERKLNVDTVRGIIDSLKLQPSLGFLGEPRVNVLALNLALDRQAPAAH</sequence>
<keyword evidence="9 11" id="KW-0406">Ion transport</keyword>
<keyword evidence="3 11" id="KW-0633">Potassium transport</keyword>
<evidence type="ECO:0000256" key="4">
    <source>
        <dbReference type="ARBA" id="ARBA00022692"/>
    </source>
</evidence>
<keyword evidence="10 11" id="KW-0472">Membrane</keyword>
<name>A0A127QLA6_9BURK</name>
<dbReference type="PANTHER" id="PTHR30042">
    <property type="entry name" value="POTASSIUM-TRANSPORTING ATPASE C CHAIN"/>
    <property type="match status" value="1"/>
</dbReference>